<comment type="subunit">
    <text evidence="4">Binds to mitochondrial small subunit 15S rRNA.</text>
</comment>
<dbReference type="InterPro" id="IPR002885">
    <property type="entry name" value="PPR_rpt"/>
</dbReference>
<organism evidence="6 7">
    <name type="scientific">Calycina marina</name>
    <dbReference type="NCBI Taxonomy" id="1763456"/>
    <lineage>
        <taxon>Eukaryota</taxon>
        <taxon>Fungi</taxon>
        <taxon>Dikarya</taxon>
        <taxon>Ascomycota</taxon>
        <taxon>Pezizomycotina</taxon>
        <taxon>Leotiomycetes</taxon>
        <taxon>Helotiales</taxon>
        <taxon>Pezizellaceae</taxon>
        <taxon>Calycina</taxon>
    </lineage>
</organism>
<dbReference type="Gene3D" id="1.25.40.10">
    <property type="entry name" value="Tetratricopeptide repeat domain"/>
    <property type="match status" value="2"/>
</dbReference>
<evidence type="ECO:0000256" key="1">
    <source>
        <dbReference type="ARBA" id="ARBA00006192"/>
    </source>
</evidence>
<dbReference type="PANTHER" id="PTHR47447:SF17">
    <property type="entry name" value="OS12G0638900 PROTEIN"/>
    <property type="match status" value="1"/>
</dbReference>
<dbReference type="InterPro" id="IPR011990">
    <property type="entry name" value="TPR-like_helical_dom_sf"/>
</dbReference>
<comment type="caution">
    <text evidence="6">The sequence shown here is derived from an EMBL/GenBank/DDBJ whole genome shotgun (WGS) entry which is preliminary data.</text>
</comment>
<feature type="region of interest" description="Disordered" evidence="5">
    <location>
        <begin position="45"/>
        <end position="70"/>
    </location>
</feature>
<evidence type="ECO:0000256" key="5">
    <source>
        <dbReference type="SAM" id="MobiDB-lite"/>
    </source>
</evidence>
<dbReference type="OrthoDB" id="185373at2759"/>
<dbReference type="Pfam" id="PF13812">
    <property type="entry name" value="PPR_3"/>
    <property type="match status" value="1"/>
</dbReference>
<protein>
    <recommendedName>
        <fullName evidence="8">Pentatricopeptide repeat-containing protein</fullName>
    </recommendedName>
</protein>
<accession>A0A9P8CDH2</accession>
<dbReference type="AlphaFoldDB" id="A0A9P8CDH2"/>
<name>A0A9P8CDH2_9HELO</name>
<comment type="similarity">
    <text evidence="1">Belongs to the CCM1 family.</text>
</comment>
<evidence type="ECO:0000256" key="3">
    <source>
        <dbReference type="ARBA" id="ARBA00044493"/>
    </source>
</evidence>
<evidence type="ECO:0008006" key="8">
    <source>
        <dbReference type="Google" id="ProtNLM"/>
    </source>
</evidence>
<evidence type="ECO:0000313" key="7">
    <source>
        <dbReference type="Proteomes" id="UP000887226"/>
    </source>
</evidence>
<reference evidence="6" key="1">
    <citation type="journal article" date="2021" name="IMA Fungus">
        <title>Genomic characterization of three marine fungi, including Emericellopsis atlantica sp. nov. with signatures of a generalist lifestyle and marine biomass degradation.</title>
        <authorList>
            <person name="Hagestad O.C."/>
            <person name="Hou L."/>
            <person name="Andersen J.H."/>
            <person name="Hansen E.H."/>
            <person name="Altermark B."/>
            <person name="Li C."/>
            <person name="Kuhnert E."/>
            <person name="Cox R.J."/>
            <person name="Crous P.W."/>
            <person name="Spatafora J.W."/>
            <person name="Lail K."/>
            <person name="Amirebrahimi M."/>
            <person name="Lipzen A."/>
            <person name="Pangilinan J."/>
            <person name="Andreopoulos W."/>
            <person name="Hayes R.D."/>
            <person name="Ng V."/>
            <person name="Grigoriev I.V."/>
            <person name="Jackson S.A."/>
            <person name="Sutton T.D.S."/>
            <person name="Dobson A.D.W."/>
            <person name="Rama T."/>
        </authorList>
    </citation>
    <scope>NUCLEOTIDE SEQUENCE</scope>
    <source>
        <strain evidence="6">TRa3180A</strain>
    </source>
</reference>
<keyword evidence="7" id="KW-1185">Reference proteome</keyword>
<evidence type="ECO:0000256" key="4">
    <source>
        <dbReference type="ARBA" id="ARBA00044511"/>
    </source>
</evidence>
<dbReference type="EMBL" id="MU254236">
    <property type="protein sequence ID" value="KAG9241291.1"/>
    <property type="molecule type" value="Genomic_DNA"/>
</dbReference>
<gene>
    <name evidence="6" type="ORF">BJ878DRAFT_521479</name>
</gene>
<keyword evidence="2" id="KW-0677">Repeat</keyword>
<proteinExistence type="inferred from homology"/>
<evidence type="ECO:0000256" key="2">
    <source>
        <dbReference type="ARBA" id="ARBA00022737"/>
    </source>
</evidence>
<sequence>MSLGSRISQRGRAAVFASLPASTPREQTPLLFLYPSWFRNSSSFAAAPSDSSGAPKDSTGSSNFRPLVANDGSLATRRKDVFPAAGTRFQEWTLEERNTMQRWKRANRRAKSLKVDLEKSTRTGLVEDKENAVSHKGTEKVADAHQPAIADADRARQQRTSLNNTPLTCVNTAQLNEMSSSAESRKASGKLTNPVVEEHIDKWVKGYSRGAKKRSRRRHRAANMCRADSAKLPPKCCLTKFRRPTQPNRRRPLPYVLGYSARSLYHTKRLIIRQPKTDSVAQADDNYYTTRLTNNGAGYQPPEVLPKRMEDLDASQDPPRRAESLSDTQISRILRRKSASAKYAVQKREHRLAFQNKEYDELKQWGPDWRKTLGELCRSLPVEDKWLEHAVEVSAPENAVSSLLFAVDDNIWEICARHDASISLDSYDPVKDEYRQFLISGTESAIRRTTADVAAVISRCSPSSLKKKSAMKYKPISIQATRLVALNGVLDDLGRPMILGAYDGTPRNVLSSPNRQLFRPERTFMPDKPNCESFLRYVQRLAPTQMPNHLYSMLYKKDEDGMLEGVHKLRSVLQDPKNIGVLSRAAFNAALHYCAYANQIPTIRYLFALMEQRNIAPTVDTFNIMLWAAARQESLHNFTAVLHVMLRQRNIRPNGKTWALFMRAIPDIRIKLYIMHEMKQRGLLQSVVNIKRVAAQLTTAEVEYSLEKNETLNQFIHKMDSQYTPFWLTTKSGNRILHALGSRGMMSRSWDFLRFMSDRNIKIDHACVNTILTHCKIMRNIDGLLEILRYVPRFFPGEQGFVPNQSTYDILFEAAWRGRRYNLCKVIWRFACLAACTTRDMRLRVLRSLQQAAVVGPSVGETRRQPWYRSAGFFIYSCHPSHLHPTHLLQRMRHRTRSDQKNSLVYSIVLNRFWMKALDRFESTQQFYLSQSLKKPTSMQDKTAAVKKAVPIEEIDYPEDKPDIITDGEVEASLRRICAAKDTADSGLKPADLDERANLEAELERYASLKATNSSRKQKWQSKGIKPIISTTSLVRQVTVEMPAVQEDPVFALSLRRYNKMISVVKKNDMQIFLAWEAVHDFNDMLAKAWAKDLEWEDAIRQSLTAKERMMSWKLENAIRIEVREKVTDSKTAKTVEWW</sequence>
<feature type="compositionally biased region" description="Low complexity" evidence="5">
    <location>
        <begin position="45"/>
        <end position="58"/>
    </location>
</feature>
<comment type="function">
    <text evidence="3">Regulates mitochondrial small subunit maturation by controlling 15S rRNA 5'-end processing. Localizes to the 5' precursor of the 15S rRNA in a position that is subsequently occupied by mS47 in the mature yeast mtSSU. Uses structure and sequence-specific RNA recognition, binding to a single-stranded region of the precursor and specifically recognizing bases -6 to -1. The exchange of Ccm1 for mS47 is coupled to the irreversible removal of precursor rRNA that is accompanied by conformational changes of the mitoribosomal proteins uS5m and mS26. These conformational changes signal completion of 5'-end rRNA processing through protection of the mature 5'-end of the 15S rRNA and stabilization of mS47. The removal of the 5' precursor together with the dissociation of Ccm1 may be catalyzed by the 5'-3' exoribonuclease Pet127. Involved in the specific removal of group I introns in mitochondrial encoded transcripts.</text>
</comment>
<dbReference type="PANTHER" id="PTHR47447">
    <property type="entry name" value="OS03G0856100 PROTEIN"/>
    <property type="match status" value="1"/>
</dbReference>
<dbReference type="Proteomes" id="UP000887226">
    <property type="component" value="Unassembled WGS sequence"/>
</dbReference>
<evidence type="ECO:0000313" key="6">
    <source>
        <dbReference type="EMBL" id="KAG9241291.1"/>
    </source>
</evidence>